<dbReference type="Proteomes" id="UP001501303">
    <property type="component" value="Unassembled WGS sequence"/>
</dbReference>
<organism evidence="3 4">
    <name type="scientific">Streptomyces sodiiphilus</name>
    <dbReference type="NCBI Taxonomy" id="226217"/>
    <lineage>
        <taxon>Bacteria</taxon>
        <taxon>Bacillati</taxon>
        <taxon>Actinomycetota</taxon>
        <taxon>Actinomycetes</taxon>
        <taxon>Kitasatosporales</taxon>
        <taxon>Streptomycetaceae</taxon>
        <taxon>Streptomyces</taxon>
    </lineage>
</organism>
<dbReference type="PANTHER" id="PTHR40758">
    <property type="entry name" value="CONSERVED PROTEIN"/>
    <property type="match status" value="1"/>
</dbReference>
<dbReference type="EMBL" id="BAAAMJ010000010">
    <property type="protein sequence ID" value="GAA1903626.1"/>
    <property type="molecule type" value="Genomic_DNA"/>
</dbReference>
<name>A0ABP5A4R8_9ACTN</name>
<feature type="domain" description="MDMPI C-terminal" evidence="1">
    <location>
        <begin position="168"/>
        <end position="271"/>
    </location>
</feature>
<protein>
    <submittedName>
        <fullName evidence="3">Maleylpyruvate isomerase family mycothiol-dependent enzyme</fullName>
    </submittedName>
</protein>
<dbReference type="InterPro" id="IPR010872">
    <property type="entry name" value="MDMPI_C-term_domain"/>
</dbReference>
<keyword evidence="4" id="KW-1185">Reference proteome</keyword>
<evidence type="ECO:0000313" key="3">
    <source>
        <dbReference type="EMBL" id="GAA1903626.1"/>
    </source>
</evidence>
<reference evidence="4" key="1">
    <citation type="journal article" date="2019" name="Int. J. Syst. Evol. Microbiol.">
        <title>The Global Catalogue of Microorganisms (GCM) 10K type strain sequencing project: providing services to taxonomists for standard genome sequencing and annotation.</title>
        <authorList>
            <consortium name="The Broad Institute Genomics Platform"/>
            <consortium name="The Broad Institute Genome Sequencing Center for Infectious Disease"/>
            <person name="Wu L."/>
            <person name="Ma J."/>
        </authorList>
    </citation>
    <scope>NUCLEOTIDE SEQUENCE [LARGE SCALE GENOMIC DNA]</scope>
    <source>
        <strain evidence="4">JCM 13581</strain>
    </source>
</reference>
<dbReference type="InterPro" id="IPR024344">
    <property type="entry name" value="MDMPI_metal-binding"/>
</dbReference>
<dbReference type="Pfam" id="PF11716">
    <property type="entry name" value="MDMPI_N"/>
    <property type="match status" value="1"/>
</dbReference>
<gene>
    <name evidence="3" type="ORF">GCM10009716_12020</name>
</gene>
<feature type="domain" description="Mycothiol-dependent maleylpyruvate isomerase metal-binding" evidence="2">
    <location>
        <begin position="30"/>
        <end position="156"/>
    </location>
</feature>
<dbReference type="NCBIfam" id="TIGR03083">
    <property type="entry name" value="maleylpyruvate isomerase family mycothiol-dependent enzyme"/>
    <property type="match status" value="1"/>
</dbReference>
<proteinExistence type="predicted"/>
<dbReference type="GO" id="GO:0016853">
    <property type="term" value="F:isomerase activity"/>
    <property type="evidence" value="ECO:0007669"/>
    <property type="project" value="UniProtKB-KW"/>
</dbReference>
<evidence type="ECO:0000259" key="1">
    <source>
        <dbReference type="Pfam" id="PF07398"/>
    </source>
</evidence>
<evidence type="ECO:0000259" key="2">
    <source>
        <dbReference type="Pfam" id="PF11716"/>
    </source>
</evidence>
<dbReference type="PANTHER" id="PTHR40758:SF1">
    <property type="entry name" value="CONSERVED PROTEIN"/>
    <property type="match status" value="1"/>
</dbReference>
<evidence type="ECO:0000313" key="4">
    <source>
        <dbReference type="Proteomes" id="UP001501303"/>
    </source>
</evidence>
<keyword evidence="3" id="KW-0413">Isomerase</keyword>
<dbReference type="InterPro" id="IPR017517">
    <property type="entry name" value="Maleyloyr_isom"/>
</dbReference>
<comment type="caution">
    <text evidence="3">The sequence shown here is derived from an EMBL/GenBank/DDBJ whole genome shotgun (WGS) entry which is preliminary data.</text>
</comment>
<accession>A0ABP5A4R8</accession>
<sequence>MGTRPVRLRFRTESRLIMTLLTHDRYCDEIVTQSGLLRELLGERDLYLTVPTRPDWTLEELTRHVGGNLLAVEAAVRTGEALDVPEQSVPGLTGPLIDEDPAALDPWLADAAERCAAALRDADPDDEAQVWGVRQRNLGWARRAAHDLLVHRADAAGTVEAEFPAEADVAADAVEELLDMAADPRGGVASPALEKLYGSGKTLHLHATDTGPEAEWLVEFGPDGKLAWRRGHERATVAVRATVADLLRVVHRRLSPRSERVEVLGEAALLDFWLEHVSLD</sequence>
<dbReference type="Pfam" id="PF07398">
    <property type="entry name" value="MDMPI_C"/>
    <property type="match status" value="1"/>
</dbReference>